<comment type="caution">
    <text evidence="1">The sequence shown here is derived from an EMBL/GenBank/DDBJ whole genome shotgun (WGS) entry which is preliminary data.</text>
</comment>
<reference evidence="1" key="1">
    <citation type="submission" date="2022-03" db="EMBL/GenBank/DDBJ databases">
        <title>A functionally conserved STORR gene fusion in Papaver species that diverged 16.8 million years ago.</title>
        <authorList>
            <person name="Catania T."/>
        </authorList>
    </citation>
    <scope>NUCLEOTIDE SEQUENCE</scope>
    <source>
        <strain evidence="1">S-191538</strain>
    </source>
</reference>
<name>A0AA41RSP6_PAPNU</name>
<dbReference type="Proteomes" id="UP001177140">
    <property type="component" value="Unassembled WGS sequence"/>
</dbReference>
<dbReference type="InterPro" id="IPR036020">
    <property type="entry name" value="WW_dom_sf"/>
</dbReference>
<dbReference type="Gene3D" id="2.20.70.10">
    <property type="match status" value="1"/>
</dbReference>
<gene>
    <name evidence="1" type="ORF">MKW94_003260</name>
</gene>
<dbReference type="PANTHER" id="PTHR14791:SF42">
    <property type="entry name" value="F16L1.2 PROTEIN"/>
    <property type="match status" value="1"/>
</dbReference>
<dbReference type="PANTHER" id="PTHR14791">
    <property type="entry name" value="BOMB/KIRA PROTEINS"/>
    <property type="match status" value="1"/>
</dbReference>
<evidence type="ECO:0008006" key="3">
    <source>
        <dbReference type="Google" id="ProtNLM"/>
    </source>
</evidence>
<sequence length="250" mass="28611">MVAFQTPNFLLNQRKSTLVTENSSIISLSKKRRLEEIVVDDKNQLNCEKESNKIAKVVDKTNSFRYDTECPLPSEWQRCLDIQSGEIHFYNTRTHKRTCKDPRLVSTSPKKSSNPNHMGLDLELNLGYESSVETPVDDNPTKNLMSSREIYDRKTKNVFKENYDKPAKSFGGSSNGLSVEVDHREMVAAVCMSCHMLVMFCKSSPSCPHCRFMHPLEQIPWSGTGLSKPRLRFLHCKDGSRLNNVNFMKL</sequence>
<protein>
    <recommendedName>
        <fullName evidence="3">WW domain-containing protein</fullName>
    </recommendedName>
</protein>
<organism evidence="1 2">
    <name type="scientific">Papaver nudicaule</name>
    <name type="common">Iceland poppy</name>
    <dbReference type="NCBI Taxonomy" id="74823"/>
    <lineage>
        <taxon>Eukaryota</taxon>
        <taxon>Viridiplantae</taxon>
        <taxon>Streptophyta</taxon>
        <taxon>Embryophyta</taxon>
        <taxon>Tracheophyta</taxon>
        <taxon>Spermatophyta</taxon>
        <taxon>Magnoliopsida</taxon>
        <taxon>Ranunculales</taxon>
        <taxon>Papaveraceae</taxon>
        <taxon>Papaveroideae</taxon>
        <taxon>Papaver</taxon>
    </lineage>
</organism>
<keyword evidence="2" id="KW-1185">Reference proteome</keyword>
<evidence type="ECO:0000313" key="1">
    <source>
        <dbReference type="EMBL" id="MCL7023596.1"/>
    </source>
</evidence>
<evidence type="ECO:0000313" key="2">
    <source>
        <dbReference type="Proteomes" id="UP001177140"/>
    </source>
</evidence>
<dbReference type="InterPro" id="IPR051105">
    <property type="entry name" value="WWC/KIBRA_Hippo_Reg"/>
</dbReference>
<proteinExistence type="predicted"/>
<dbReference type="EMBL" id="JAJJMA010024133">
    <property type="protein sequence ID" value="MCL7023596.1"/>
    <property type="molecule type" value="Genomic_DNA"/>
</dbReference>
<accession>A0AA41RSP6</accession>
<dbReference type="SUPFAM" id="SSF51045">
    <property type="entry name" value="WW domain"/>
    <property type="match status" value="1"/>
</dbReference>
<dbReference type="AlphaFoldDB" id="A0AA41RSP6"/>